<dbReference type="InterPro" id="IPR008979">
    <property type="entry name" value="Galactose-bd-like_sf"/>
</dbReference>
<sequence length="464" mass="50519">MKKNVYSLLVMVALALTATFTACSDDDDDTPLVEIELDENIVTVLPGESITVKVLEGNGGYQVTSQNSAIATASINESTITVTGVMESEEDQTTTIEVVDAKQKTATIKVYVTKSVNPLKIDLEEMTFEMVVGDTKDVEIISGNPSYTVVSSNVAAVEVSEVADNVFTITAKKVSETPVTVTLKDSKSREVVLTVTKVAANEVTSIAIDEAGKDIKLTPGKTFELADHVSWLPLTADVPTLLYSSSEKPVATVDANGKITAVSVGTAVITVKVEGTDIEETTTVTVTEPVLVLLDNTGWTASCSDFADWTEYDENGNVGWWCNPEYDIFSHYAFNKWWEARNTDGSAAGEWLQVDMKSLKNVKQLVIARRGEGANVKGFLKKIKVQYSNADTDSPGVDTFKDLMEVSYTEQENYGSSDGVEAEISRPNILDATTSMRHIKIIVLEQWRTDVQPCIGFVDVYGYE</sequence>
<dbReference type="RefSeq" id="WP_175353287.1">
    <property type="nucleotide sequence ID" value="NZ_CAKJYX010000005.1"/>
</dbReference>
<dbReference type="PROSITE" id="PS50022">
    <property type="entry name" value="FA58C_3"/>
    <property type="match status" value="1"/>
</dbReference>
<gene>
    <name evidence="1" type="ORF">PQ628_22850</name>
</gene>
<dbReference type="Proteomes" id="UP001215078">
    <property type="component" value="Unassembled WGS sequence"/>
</dbReference>
<name>A0A3D2LPD9_BACOV</name>
<dbReference type="InterPro" id="IPR008964">
    <property type="entry name" value="Invasin/intimin_cell_adhesion"/>
</dbReference>
<dbReference type="Gene3D" id="2.60.40.1080">
    <property type="match status" value="1"/>
</dbReference>
<dbReference type="SMART" id="SM00635">
    <property type="entry name" value="BID_2"/>
    <property type="match status" value="3"/>
</dbReference>
<organism evidence="1 2">
    <name type="scientific">Bacteroides ovatus</name>
    <dbReference type="NCBI Taxonomy" id="28116"/>
    <lineage>
        <taxon>Bacteria</taxon>
        <taxon>Pseudomonadati</taxon>
        <taxon>Bacteroidota</taxon>
        <taxon>Bacteroidia</taxon>
        <taxon>Bacteroidales</taxon>
        <taxon>Bacteroidaceae</taxon>
        <taxon>Bacteroides</taxon>
    </lineage>
</organism>
<evidence type="ECO:0000313" key="2">
    <source>
        <dbReference type="Proteomes" id="UP001215078"/>
    </source>
</evidence>
<dbReference type="Gene3D" id="2.60.120.260">
    <property type="entry name" value="Galactose-binding domain-like"/>
    <property type="match status" value="1"/>
</dbReference>
<protein>
    <submittedName>
        <fullName evidence="1">Discoidin domain-containing protein</fullName>
    </submittedName>
</protein>
<proteinExistence type="predicted"/>
<accession>A0A3D2LPD9</accession>
<dbReference type="InterPro" id="IPR003343">
    <property type="entry name" value="Big_2"/>
</dbReference>
<dbReference type="SUPFAM" id="SSF49785">
    <property type="entry name" value="Galactose-binding domain-like"/>
    <property type="match status" value="1"/>
</dbReference>
<evidence type="ECO:0000313" key="1">
    <source>
        <dbReference type="EMBL" id="MDC7961040.1"/>
    </source>
</evidence>
<comment type="caution">
    <text evidence="1">The sequence shown here is derived from an EMBL/GenBank/DDBJ whole genome shotgun (WGS) entry which is preliminary data.</text>
</comment>
<dbReference type="InterPro" id="IPR000421">
    <property type="entry name" value="FA58C"/>
</dbReference>
<dbReference type="Pfam" id="PF00754">
    <property type="entry name" value="F5_F8_type_C"/>
    <property type="match status" value="1"/>
</dbReference>
<dbReference type="SUPFAM" id="SSF49373">
    <property type="entry name" value="Invasin/intimin cell-adhesion fragments"/>
    <property type="match status" value="1"/>
</dbReference>
<dbReference type="EMBL" id="JAQQPO010000036">
    <property type="protein sequence ID" value="MDC7961040.1"/>
    <property type="molecule type" value="Genomic_DNA"/>
</dbReference>
<reference evidence="1" key="1">
    <citation type="submission" date="2022-10" db="EMBL/GenBank/DDBJ databases">
        <title>Human gut microbiome strain richness.</title>
        <authorList>
            <person name="Chen-Liaw A."/>
        </authorList>
    </citation>
    <scope>NUCLEOTIDE SEQUENCE</scope>
    <source>
        <strain evidence="1">RTP21484st1_H8_RTP21484_190118</strain>
    </source>
</reference>
<dbReference type="PROSITE" id="PS51257">
    <property type="entry name" value="PROKAR_LIPOPROTEIN"/>
    <property type="match status" value="1"/>
</dbReference>
<dbReference type="AlphaFoldDB" id="A0A3D2LPD9"/>